<proteinExistence type="predicted"/>
<dbReference type="PANTHER" id="PTHR16515">
    <property type="entry name" value="PR DOMAIN ZINC FINGER PROTEIN"/>
    <property type="match status" value="1"/>
</dbReference>
<keyword evidence="10" id="KW-0804">Transcription</keyword>
<feature type="domain" description="SET" evidence="12">
    <location>
        <begin position="90"/>
        <end position="204"/>
    </location>
</feature>
<dbReference type="SUPFAM" id="SSF82199">
    <property type="entry name" value="SET domain"/>
    <property type="match status" value="1"/>
</dbReference>
<evidence type="ECO:0000256" key="2">
    <source>
        <dbReference type="ARBA" id="ARBA00022603"/>
    </source>
</evidence>
<dbReference type="Proteomes" id="UP000596742">
    <property type="component" value="Unassembled WGS sequence"/>
</dbReference>
<protein>
    <recommendedName>
        <fullName evidence="12">SET domain-containing protein</fullName>
    </recommendedName>
</protein>
<dbReference type="InterPro" id="IPR044417">
    <property type="entry name" value="PRDM7_9_PR-SET"/>
</dbReference>
<dbReference type="InterPro" id="IPR046341">
    <property type="entry name" value="SET_dom_sf"/>
</dbReference>
<evidence type="ECO:0000256" key="8">
    <source>
        <dbReference type="ARBA" id="ARBA00022833"/>
    </source>
</evidence>
<keyword evidence="7" id="KW-0863">Zinc-finger</keyword>
<dbReference type="GO" id="GO:0010468">
    <property type="term" value="P:regulation of gene expression"/>
    <property type="evidence" value="ECO:0007669"/>
    <property type="project" value="TreeGrafter"/>
</dbReference>
<dbReference type="Gene3D" id="2.170.270.10">
    <property type="entry name" value="SET domain"/>
    <property type="match status" value="1"/>
</dbReference>
<dbReference type="GO" id="GO:0008270">
    <property type="term" value="F:zinc ion binding"/>
    <property type="evidence" value="ECO:0007669"/>
    <property type="project" value="UniProtKB-KW"/>
</dbReference>
<dbReference type="GO" id="GO:0005634">
    <property type="term" value="C:nucleus"/>
    <property type="evidence" value="ECO:0007669"/>
    <property type="project" value="UniProtKB-SubCell"/>
</dbReference>
<evidence type="ECO:0000256" key="1">
    <source>
        <dbReference type="ARBA" id="ARBA00004123"/>
    </source>
</evidence>
<dbReference type="AlphaFoldDB" id="A0A8B6GFM8"/>
<dbReference type="EMBL" id="UYJE01008337">
    <property type="protein sequence ID" value="VDI63100.1"/>
    <property type="molecule type" value="Genomic_DNA"/>
</dbReference>
<keyword evidence="9" id="KW-0805">Transcription regulation</keyword>
<dbReference type="PROSITE" id="PS50280">
    <property type="entry name" value="SET"/>
    <property type="match status" value="1"/>
</dbReference>
<reference evidence="13" key="1">
    <citation type="submission" date="2018-11" db="EMBL/GenBank/DDBJ databases">
        <authorList>
            <person name="Alioto T."/>
            <person name="Alioto T."/>
        </authorList>
    </citation>
    <scope>NUCLEOTIDE SEQUENCE</scope>
</reference>
<dbReference type="InterPro" id="IPR001214">
    <property type="entry name" value="SET_dom"/>
</dbReference>
<evidence type="ECO:0000256" key="3">
    <source>
        <dbReference type="ARBA" id="ARBA00022679"/>
    </source>
</evidence>
<evidence type="ECO:0000259" key="12">
    <source>
        <dbReference type="PROSITE" id="PS50280"/>
    </source>
</evidence>
<comment type="caution">
    <text evidence="13">The sequence shown here is derived from an EMBL/GenBank/DDBJ whole genome shotgun (WGS) entry which is preliminary data.</text>
</comment>
<gene>
    <name evidence="13" type="ORF">MGAL_10B000503</name>
</gene>
<name>A0A8B6GFM8_MYTGA</name>
<keyword evidence="5" id="KW-0479">Metal-binding</keyword>
<keyword evidence="14" id="KW-1185">Reference proteome</keyword>
<dbReference type="Pfam" id="PF21549">
    <property type="entry name" value="PRDM2_PR"/>
    <property type="match status" value="1"/>
</dbReference>
<accession>A0A8B6GFM8</accession>
<keyword evidence="11" id="KW-0539">Nucleus</keyword>
<evidence type="ECO:0000256" key="9">
    <source>
        <dbReference type="ARBA" id="ARBA00023015"/>
    </source>
</evidence>
<evidence type="ECO:0000256" key="4">
    <source>
        <dbReference type="ARBA" id="ARBA00022691"/>
    </source>
</evidence>
<evidence type="ECO:0000256" key="5">
    <source>
        <dbReference type="ARBA" id="ARBA00022723"/>
    </source>
</evidence>
<dbReference type="CDD" id="cd19193">
    <property type="entry name" value="PR-SET_PRDM7_9"/>
    <property type="match status" value="1"/>
</dbReference>
<evidence type="ECO:0000313" key="14">
    <source>
        <dbReference type="Proteomes" id="UP000596742"/>
    </source>
</evidence>
<keyword evidence="6" id="KW-0677">Repeat</keyword>
<comment type="subcellular location">
    <subcellularLocation>
        <location evidence="1">Nucleus</location>
    </subcellularLocation>
</comment>
<evidence type="ECO:0000256" key="7">
    <source>
        <dbReference type="ARBA" id="ARBA00022771"/>
    </source>
</evidence>
<dbReference type="OrthoDB" id="9439254at2759"/>
<evidence type="ECO:0000313" key="13">
    <source>
        <dbReference type="EMBL" id="VDI63100.1"/>
    </source>
</evidence>
<dbReference type="InterPro" id="IPR050331">
    <property type="entry name" value="Zinc_finger"/>
</dbReference>
<dbReference type="SMART" id="SM00317">
    <property type="entry name" value="SET"/>
    <property type="match status" value="1"/>
</dbReference>
<keyword evidence="4" id="KW-0949">S-adenosyl-L-methionine</keyword>
<evidence type="ECO:0000256" key="6">
    <source>
        <dbReference type="ARBA" id="ARBA00022737"/>
    </source>
</evidence>
<organism evidence="13 14">
    <name type="scientific">Mytilus galloprovincialis</name>
    <name type="common">Mediterranean mussel</name>
    <dbReference type="NCBI Taxonomy" id="29158"/>
    <lineage>
        <taxon>Eukaryota</taxon>
        <taxon>Metazoa</taxon>
        <taxon>Spiralia</taxon>
        <taxon>Lophotrochozoa</taxon>
        <taxon>Mollusca</taxon>
        <taxon>Bivalvia</taxon>
        <taxon>Autobranchia</taxon>
        <taxon>Pteriomorphia</taxon>
        <taxon>Mytilida</taxon>
        <taxon>Mytiloidea</taxon>
        <taxon>Mytilidae</taxon>
        <taxon>Mytilinae</taxon>
        <taxon>Mytilus</taxon>
    </lineage>
</organism>
<evidence type="ECO:0000256" key="11">
    <source>
        <dbReference type="ARBA" id="ARBA00023242"/>
    </source>
</evidence>
<keyword evidence="3" id="KW-0808">Transferase</keyword>
<dbReference type="PANTHER" id="PTHR16515:SF49">
    <property type="entry name" value="GASTRULA ZINC FINGER PROTEIN XLCGF49.1-LIKE-RELATED"/>
    <property type="match status" value="1"/>
</dbReference>
<keyword evidence="8" id="KW-0862">Zinc</keyword>
<evidence type="ECO:0000256" key="10">
    <source>
        <dbReference type="ARBA" id="ARBA00023163"/>
    </source>
</evidence>
<keyword evidence="2" id="KW-0489">Methyltransferase</keyword>
<dbReference type="GO" id="GO:0042054">
    <property type="term" value="F:histone methyltransferase activity"/>
    <property type="evidence" value="ECO:0007669"/>
    <property type="project" value="InterPro"/>
</dbReference>
<sequence>MVEETSEYVVSTVNAPLRTSCKQEILHIDKAIPWLKSYPKSDLVINLNPFTDECYKCFDPDLPVEHGLYIIKNVKTTIDNEDHVLATLPPGFTVRQSTIPNAGLGVFAETRIPSGTRLGPYDGALSKKFHGDDWTYIFLVAYKDGEIKHYIDGKNKEKASWLRYMNCARTIDEENLDVYQYNYEIYYVTNQCIKPGTELLIWYGDSYGESLGLKRTSDDDDYAELSGRNIIVGIMNTIKEPIQRYSSSCYKLYEQKPFQKTGYSEFCVVQKNFELCKFVLCERNPCSKQFDCHQCEGYCFHFGRYIKKKQEFLHTDNVNKCKCHMTGRWNCTDAHASVEAICTY</sequence>
<dbReference type="GO" id="GO:0032259">
    <property type="term" value="P:methylation"/>
    <property type="evidence" value="ECO:0007669"/>
    <property type="project" value="UniProtKB-KW"/>
</dbReference>